<name>A0A067KMA9_JATCU</name>
<evidence type="ECO:0000313" key="1">
    <source>
        <dbReference type="EMBL" id="KDP37376.1"/>
    </source>
</evidence>
<organism evidence="1 2">
    <name type="scientific">Jatropha curcas</name>
    <name type="common">Barbados nut</name>
    <dbReference type="NCBI Taxonomy" id="180498"/>
    <lineage>
        <taxon>Eukaryota</taxon>
        <taxon>Viridiplantae</taxon>
        <taxon>Streptophyta</taxon>
        <taxon>Embryophyta</taxon>
        <taxon>Tracheophyta</taxon>
        <taxon>Spermatophyta</taxon>
        <taxon>Magnoliopsida</taxon>
        <taxon>eudicotyledons</taxon>
        <taxon>Gunneridae</taxon>
        <taxon>Pentapetalae</taxon>
        <taxon>rosids</taxon>
        <taxon>fabids</taxon>
        <taxon>Malpighiales</taxon>
        <taxon>Euphorbiaceae</taxon>
        <taxon>Crotonoideae</taxon>
        <taxon>Jatropheae</taxon>
        <taxon>Jatropha</taxon>
    </lineage>
</organism>
<dbReference type="Proteomes" id="UP000027138">
    <property type="component" value="Unassembled WGS sequence"/>
</dbReference>
<dbReference type="EMBL" id="KK914408">
    <property type="protein sequence ID" value="KDP37376.1"/>
    <property type="molecule type" value="Genomic_DNA"/>
</dbReference>
<accession>A0A067KMA9</accession>
<proteinExistence type="predicted"/>
<evidence type="ECO:0000313" key="2">
    <source>
        <dbReference type="Proteomes" id="UP000027138"/>
    </source>
</evidence>
<reference evidence="1 2" key="1">
    <citation type="journal article" date="2014" name="PLoS ONE">
        <title>Global Analysis of Gene Expression Profiles in Physic Nut (Jatropha curcas L.) Seedlings Exposed to Salt Stress.</title>
        <authorList>
            <person name="Zhang L."/>
            <person name="Zhang C."/>
            <person name="Wu P."/>
            <person name="Chen Y."/>
            <person name="Li M."/>
            <person name="Jiang H."/>
            <person name="Wu G."/>
        </authorList>
    </citation>
    <scope>NUCLEOTIDE SEQUENCE [LARGE SCALE GENOMIC DNA]</scope>
    <source>
        <strain evidence="2">cv. GZQX0401</strain>
        <tissue evidence="1">Young leaves</tissue>
    </source>
</reference>
<keyword evidence="2" id="KW-1185">Reference proteome</keyword>
<dbReference type="AlphaFoldDB" id="A0A067KMA9"/>
<protein>
    <submittedName>
        <fullName evidence="1">Uncharacterized protein</fullName>
    </submittedName>
</protein>
<sequence>MDEEGLSLLLLQVHLGLYPLLSNQYYHHHFLLFLPFLPQFLDQYSLHQLHSHLLYKKHFVWDEAITAILKVAWEKLCADRYADFTYRMRKSGKKQQCVSQEI</sequence>
<gene>
    <name evidence="1" type="ORF">JCGZ_06830</name>
</gene>